<accession>A0AC35F664</accession>
<dbReference type="Proteomes" id="UP000887580">
    <property type="component" value="Unplaced"/>
</dbReference>
<protein>
    <submittedName>
        <fullName evidence="2">Uncharacterized protein</fullName>
    </submittedName>
</protein>
<sequence length="108" mass="11921">MSSTTVSTGIQTESMPPSVAAESHSVNESSFTKNETEEEMPEEEIEFVSTGIQTESIPSVAAESHSVKESSLTKNEIEEQEMPEEEIEFGCPHNVYEKITNIRSNATH</sequence>
<proteinExistence type="predicted"/>
<evidence type="ECO:0000313" key="1">
    <source>
        <dbReference type="Proteomes" id="UP000887580"/>
    </source>
</evidence>
<evidence type="ECO:0000313" key="2">
    <source>
        <dbReference type="WBParaSite" id="PS1159_v2.g14304.t1"/>
    </source>
</evidence>
<organism evidence="1 2">
    <name type="scientific">Panagrolaimus sp. PS1159</name>
    <dbReference type="NCBI Taxonomy" id="55785"/>
    <lineage>
        <taxon>Eukaryota</taxon>
        <taxon>Metazoa</taxon>
        <taxon>Ecdysozoa</taxon>
        <taxon>Nematoda</taxon>
        <taxon>Chromadorea</taxon>
        <taxon>Rhabditida</taxon>
        <taxon>Tylenchina</taxon>
        <taxon>Panagrolaimomorpha</taxon>
        <taxon>Panagrolaimoidea</taxon>
        <taxon>Panagrolaimidae</taxon>
        <taxon>Panagrolaimus</taxon>
    </lineage>
</organism>
<reference evidence="2" key="1">
    <citation type="submission" date="2022-11" db="UniProtKB">
        <authorList>
            <consortium name="WormBaseParasite"/>
        </authorList>
    </citation>
    <scope>IDENTIFICATION</scope>
</reference>
<dbReference type="WBParaSite" id="PS1159_v2.g14304.t1">
    <property type="protein sequence ID" value="PS1159_v2.g14304.t1"/>
    <property type="gene ID" value="PS1159_v2.g14304"/>
</dbReference>
<name>A0AC35F664_9BILA</name>